<evidence type="ECO:0000256" key="4">
    <source>
        <dbReference type="ARBA" id="ARBA00022679"/>
    </source>
</evidence>
<evidence type="ECO:0000256" key="10">
    <source>
        <dbReference type="SAM" id="Coils"/>
    </source>
</evidence>
<dbReference type="Gene3D" id="3.30.565.10">
    <property type="entry name" value="Histidine kinase-like ATPase, C-terminal domain"/>
    <property type="match status" value="1"/>
</dbReference>
<dbReference type="GO" id="GO:0006935">
    <property type="term" value="P:chemotaxis"/>
    <property type="evidence" value="ECO:0007669"/>
    <property type="project" value="InterPro"/>
</dbReference>
<dbReference type="InterPro" id="IPR003594">
    <property type="entry name" value="HATPase_dom"/>
</dbReference>
<dbReference type="InterPro" id="IPR036890">
    <property type="entry name" value="HATPase_C_sf"/>
</dbReference>
<evidence type="ECO:0000256" key="1">
    <source>
        <dbReference type="ARBA" id="ARBA00000085"/>
    </source>
</evidence>
<dbReference type="Gene3D" id="1.20.120.160">
    <property type="entry name" value="HPT domain"/>
    <property type="match status" value="1"/>
</dbReference>
<evidence type="ECO:0000313" key="17">
    <source>
        <dbReference type="Proteomes" id="UP000434052"/>
    </source>
</evidence>
<gene>
    <name evidence="16" type="ORF">DQK91_00775</name>
</gene>
<dbReference type="SMART" id="SM00387">
    <property type="entry name" value="HATPase_c"/>
    <property type="match status" value="1"/>
</dbReference>
<dbReference type="InterPro" id="IPR001789">
    <property type="entry name" value="Sig_transdc_resp-reg_receiver"/>
</dbReference>
<dbReference type="AlphaFoldDB" id="A0A6P1ZL36"/>
<evidence type="ECO:0000256" key="9">
    <source>
        <dbReference type="PROSITE-ProRule" id="PRU00169"/>
    </source>
</evidence>
<dbReference type="InterPro" id="IPR051315">
    <property type="entry name" value="Bact_Chemotaxis_CheA"/>
</dbReference>
<dbReference type="InterPro" id="IPR036641">
    <property type="entry name" value="HPT_dom_sf"/>
</dbReference>
<feature type="modified residue" description="4-aspartylphosphate" evidence="9">
    <location>
        <position position="763"/>
    </location>
</feature>
<feature type="domain" description="CheW-like" evidence="14">
    <location>
        <begin position="559"/>
        <end position="694"/>
    </location>
</feature>
<dbReference type="PRINTS" id="PR00344">
    <property type="entry name" value="BCTRLSENSOR"/>
</dbReference>
<dbReference type="SMART" id="SM00448">
    <property type="entry name" value="REC"/>
    <property type="match status" value="1"/>
</dbReference>
<sequence length="831" mass="89589">MNTGDSALHKKLLQAFHLEAGERLQRLGTQLLALEEKVREGAPDPEEPIYARLVEDIHRELHSLKGASRTVGLLDIEQLCQHAESVMSAAKRGEISLAASSFDVLHAATALVEQLVEKPDAAGAEAEKRLHQLVSMLQALAAGQDIGPRPVQSWETGAPKQESPEVAESLPEEPQPQQDRSEEPSIQSPVQPPAQSHGTDGERRTAEYGRLPGTIRLATEDIGAIRAMAEDLQSTRISLSRRVRGMREAVESLQVLEGLWSEAQYEQSSRIDNPSAFAAQEAAGPNGVAHAPVYALRQAGAPGAPVLAVSAVKAGGQQGEAMEAFLEACRTDFSGLRDQLSTLWRGLESDRRELEKQVSELNEAMKQVLLMPIEALTAQFPRMVRDLARQQGKEAICEVDGADIAMDRRILELLSDPFLHVLRNALDHGIETPGKRRAAGKPEAGVVRIHVERQGAGHVRIDVSDDGRGMDVEALRKQAIQAGKIDEKHAREMSREETLGLAFLSDLSTAREVTTISGRGLGMAIVRGQVEQAGGHVGLSSREGTGSTVTFVVPVTLTSFSGVVVAAGGRRFVAPKNNVLRLVRADPSMMRVSGGRKLFFNDGEMVPMANLTEVLSIPERDAGEQEARDVLIASAGGELAAVAVDEVLEEQDVMLKDLGPQLKRVRHIAGVTMLGTGELAPVLQMSDVIAAVARPGARLWAPPKPAPEIKPASRILVVEDSITSRMLLKNVLEAAGYEVTTAVDGMEGFATLNTVPVDLVVSDVEMPRLDGFGLTEKIRAEARHAGLPVVLVTSLESREHKERGLNAGANAYIVKSKFDQSNLLEVIHSLL</sequence>
<dbReference type="EMBL" id="QMIF01000001">
    <property type="protein sequence ID" value="TVM36492.1"/>
    <property type="molecule type" value="Genomic_DNA"/>
</dbReference>
<dbReference type="EC" id="2.7.13.3" evidence="2"/>
<keyword evidence="10" id="KW-0175">Coiled coil</keyword>
<dbReference type="PROSITE" id="PS50894">
    <property type="entry name" value="HPT"/>
    <property type="match status" value="1"/>
</dbReference>
<comment type="catalytic activity">
    <reaction evidence="1">
        <text>ATP + protein L-histidine = ADP + protein N-phospho-L-histidine.</text>
        <dbReference type="EC" id="2.7.13.3"/>
    </reaction>
</comment>
<dbReference type="Pfam" id="PF01627">
    <property type="entry name" value="Hpt"/>
    <property type="match status" value="1"/>
</dbReference>
<dbReference type="FunFam" id="3.30.565.10:FF:000016">
    <property type="entry name" value="Chemotaxis protein CheA, putative"/>
    <property type="match status" value="1"/>
</dbReference>
<evidence type="ECO:0000256" key="7">
    <source>
        <dbReference type="ARBA" id="ARBA00035100"/>
    </source>
</evidence>
<reference evidence="16 17" key="1">
    <citation type="submission" date="2018-06" db="EMBL/GenBank/DDBJ databases">
        <title>Complete genome of Desulfovibrio marinus P48SEP.</title>
        <authorList>
            <person name="Crispim J.S."/>
            <person name="Vidigal P.M.P."/>
            <person name="Silva L.C.F."/>
            <person name="Araujo L.C."/>
            <person name="Laguardia C.N."/>
            <person name="Dias R.S."/>
            <person name="Sousa M.P."/>
            <person name="Paula S.O."/>
            <person name="Silva C."/>
        </authorList>
    </citation>
    <scope>NUCLEOTIDE SEQUENCE [LARGE SCALE GENOMIC DNA]</scope>
    <source>
        <strain evidence="16 17">P48SEP</strain>
    </source>
</reference>
<feature type="compositionally biased region" description="Polar residues" evidence="11">
    <location>
        <begin position="184"/>
        <end position="198"/>
    </location>
</feature>
<dbReference type="RefSeq" id="WP_144233530.1">
    <property type="nucleotide sequence ID" value="NZ_QMIF01000001.1"/>
</dbReference>
<dbReference type="PANTHER" id="PTHR43395">
    <property type="entry name" value="SENSOR HISTIDINE KINASE CHEA"/>
    <property type="match status" value="1"/>
</dbReference>
<dbReference type="GO" id="GO:0000155">
    <property type="term" value="F:phosphorelay sensor kinase activity"/>
    <property type="evidence" value="ECO:0007669"/>
    <property type="project" value="UniProtKB-ARBA"/>
</dbReference>
<feature type="domain" description="HPt" evidence="15">
    <location>
        <begin position="5"/>
        <end position="122"/>
    </location>
</feature>
<dbReference type="Gene3D" id="3.40.50.2300">
    <property type="match status" value="1"/>
</dbReference>
<dbReference type="CDD" id="cd00088">
    <property type="entry name" value="HPT"/>
    <property type="match status" value="1"/>
</dbReference>
<dbReference type="SMART" id="SM00073">
    <property type="entry name" value="HPT"/>
    <property type="match status" value="1"/>
</dbReference>
<dbReference type="InterPro" id="IPR008207">
    <property type="entry name" value="Sig_transdc_His_kin_Hpt_dom"/>
</dbReference>
<keyword evidence="6" id="KW-0418">Kinase</keyword>
<evidence type="ECO:0000259" key="14">
    <source>
        <dbReference type="PROSITE" id="PS50851"/>
    </source>
</evidence>
<dbReference type="InterPro" id="IPR004358">
    <property type="entry name" value="Sig_transdc_His_kin-like_C"/>
</dbReference>
<evidence type="ECO:0000256" key="8">
    <source>
        <dbReference type="PROSITE-ProRule" id="PRU00110"/>
    </source>
</evidence>
<dbReference type="SUPFAM" id="SSF50341">
    <property type="entry name" value="CheW-like"/>
    <property type="match status" value="1"/>
</dbReference>
<dbReference type="Pfam" id="PF02518">
    <property type="entry name" value="HATPase_c"/>
    <property type="match status" value="1"/>
</dbReference>
<dbReference type="SUPFAM" id="SSF55874">
    <property type="entry name" value="ATPase domain of HSP90 chaperone/DNA topoisomerase II/histidine kinase"/>
    <property type="match status" value="1"/>
</dbReference>
<dbReference type="InterPro" id="IPR036061">
    <property type="entry name" value="CheW-like_dom_sf"/>
</dbReference>
<dbReference type="InterPro" id="IPR011006">
    <property type="entry name" value="CheY-like_superfamily"/>
</dbReference>
<keyword evidence="5" id="KW-0547">Nucleotide-binding</keyword>
<accession>A0A6P1ZL36</accession>
<feature type="domain" description="Histidine kinase" evidence="12">
    <location>
        <begin position="352"/>
        <end position="557"/>
    </location>
</feature>
<dbReference type="InterPro" id="IPR002545">
    <property type="entry name" value="CheW-lke_dom"/>
</dbReference>
<dbReference type="PANTHER" id="PTHR43395:SF10">
    <property type="entry name" value="CHEMOTAXIS PROTEIN CHEA"/>
    <property type="match status" value="1"/>
</dbReference>
<keyword evidence="3 9" id="KW-0597">Phosphoprotein</keyword>
<dbReference type="Gene3D" id="2.30.30.40">
    <property type="entry name" value="SH3 Domains"/>
    <property type="match status" value="1"/>
</dbReference>
<dbReference type="Proteomes" id="UP000434052">
    <property type="component" value="Unassembled WGS sequence"/>
</dbReference>
<proteinExistence type="predicted"/>
<evidence type="ECO:0000256" key="3">
    <source>
        <dbReference type="ARBA" id="ARBA00022553"/>
    </source>
</evidence>
<dbReference type="SUPFAM" id="SSF52172">
    <property type="entry name" value="CheY-like"/>
    <property type="match status" value="1"/>
</dbReference>
<dbReference type="Pfam" id="PF00072">
    <property type="entry name" value="Response_reg"/>
    <property type="match status" value="1"/>
</dbReference>
<dbReference type="InterPro" id="IPR005467">
    <property type="entry name" value="His_kinase_dom"/>
</dbReference>
<dbReference type="Pfam" id="PF01584">
    <property type="entry name" value="CheW"/>
    <property type="match status" value="1"/>
</dbReference>
<evidence type="ECO:0000256" key="2">
    <source>
        <dbReference type="ARBA" id="ARBA00012438"/>
    </source>
</evidence>
<feature type="modified residue" description="Phosphohistidine" evidence="8">
    <location>
        <position position="62"/>
    </location>
</feature>
<evidence type="ECO:0000313" key="16">
    <source>
        <dbReference type="EMBL" id="TVM36492.1"/>
    </source>
</evidence>
<evidence type="ECO:0000259" key="15">
    <source>
        <dbReference type="PROSITE" id="PS50894"/>
    </source>
</evidence>
<organism evidence="16 17">
    <name type="scientific">Oceanidesulfovibrio marinus</name>
    <dbReference type="NCBI Taxonomy" id="370038"/>
    <lineage>
        <taxon>Bacteria</taxon>
        <taxon>Pseudomonadati</taxon>
        <taxon>Thermodesulfobacteriota</taxon>
        <taxon>Desulfovibrionia</taxon>
        <taxon>Desulfovibrionales</taxon>
        <taxon>Desulfovibrionaceae</taxon>
        <taxon>Oceanidesulfovibrio</taxon>
    </lineage>
</organism>
<evidence type="ECO:0000256" key="6">
    <source>
        <dbReference type="ARBA" id="ARBA00022777"/>
    </source>
</evidence>
<evidence type="ECO:0000259" key="12">
    <source>
        <dbReference type="PROSITE" id="PS50109"/>
    </source>
</evidence>
<comment type="function">
    <text evidence="7">Involved in the transmission of sensory signals from the chemoreceptors to the flagellar motors. CheA is autophosphorylated; it can transfer its phosphate group to either CheB or CheY.</text>
</comment>
<evidence type="ECO:0000259" key="13">
    <source>
        <dbReference type="PROSITE" id="PS50110"/>
    </source>
</evidence>
<feature type="region of interest" description="Disordered" evidence="11">
    <location>
        <begin position="147"/>
        <end position="212"/>
    </location>
</feature>
<keyword evidence="4" id="KW-0808">Transferase</keyword>
<feature type="domain" description="Response regulatory" evidence="13">
    <location>
        <begin position="714"/>
        <end position="830"/>
    </location>
</feature>
<dbReference type="OrthoDB" id="9803176at2"/>
<evidence type="ECO:0000256" key="11">
    <source>
        <dbReference type="SAM" id="MobiDB-lite"/>
    </source>
</evidence>
<feature type="coiled-coil region" evidence="10">
    <location>
        <begin position="344"/>
        <end position="371"/>
    </location>
</feature>
<evidence type="ECO:0000256" key="5">
    <source>
        <dbReference type="ARBA" id="ARBA00022741"/>
    </source>
</evidence>
<dbReference type="PROSITE" id="PS50109">
    <property type="entry name" value="HIS_KIN"/>
    <property type="match status" value="1"/>
</dbReference>
<dbReference type="PROSITE" id="PS50110">
    <property type="entry name" value="RESPONSE_REGULATORY"/>
    <property type="match status" value="1"/>
</dbReference>
<comment type="caution">
    <text evidence="16">The sequence shown here is derived from an EMBL/GenBank/DDBJ whole genome shotgun (WGS) entry which is preliminary data.</text>
</comment>
<dbReference type="SUPFAM" id="SSF47226">
    <property type="entry name" value="Histidine-containing phosphotransfer domain, HPT domain"/>
    <property type="match status" value="1"/>
</dbReference>
<dbReference type="SMART" id="SM00260">
    <property type="entry name" value="CheW"/>
    <property type="match status" value="1"/>
</dbReference>
<protein>
    <recommendedName>
        <fullName evidence="2">histidine kinase</fullName>
        <ecNumber evidence="2">2.7.13.3</ecNumber>
    </recommendedName>
</protein>
<dbReference type="PROSITE" id="PS50851">
    <property type="entry name" value="CHEW"/>
    <property type="match status" value="1"/>
</dbReference>
<name>A0A6P1ZL36_9BACT</name>